<dbReference type="EMBL" id="MEIL01000029">
    <property type="protein sequence ID" value="PIT38835.1"/>
    <property type="molecule type" value="Genomic_DNA"/>
</dbReference>
<comment type="caution">
    <text evidence="1">The sequence shown here is derived from an EMBL/GenBank/DDBJ whole genome shotgun (WGS) entry which is preliminary data.</text>
</comment>
<sequence>MGLEGNITIKGYRTMTHKTIFPNSVRNQTLYEQYMEKRETPTYGAYLSAEQVKKRHAEGRVRG</sequence>
<evidence type="ECO:0000313" key="1">
    <source>
        <dbReference type="EMBL" id="PIT38835.1"/>
    </source>
</evidence>
<reference evidence="1" key="1">
    <citation type="journal article" date="2017" name="MBio">
        <title>Type VI secretion-mediated competition in the bee gut microbiome.</title>
        <authorList>
            <person name="Steele M.I."/>
            <person name="Kwong W.K."/>
            <person name="Powell J.E."/>
            <person name="Whiteley M."/>
            <person name="Moran N.A."/>
        </authorList>
    </citation>
    <scope>NUCLEOTIDE SEQUENCE [LARGE SCALE GENOMIC DNA]</scope>
    <source>
        <strain evidence="1">WkB273</strain>
    </source>
</reference>
<accession>A0A2N9X6N2</accession>
<name>A0A2N9X6N2_9NEIS</name>
<evidence type="ECO:0000313" key="2">
    <source>
        <dbReference type="Proteomes" id="UP000230202"/>
    </source>
</evidence>
<organism evidence="1 2">
    <name type="scientific">Snodgrassella alvi</name>
    <dbReference type="NCBI Taxonomy" id="1196083"/>
    <lineage>
        <taxon>Bacteria</taxon>
        <taxon>Pseudomonadati</taxon>
        <taxon>Pseudomonadota</taxon>
        <taxon>Betaproteobacteria</taxon>
        <taxon>Neisseriales</taxon>
        <taxon>Neisseriaceae</taxon>
        <taxon>Snodgrassella</taxon>
    </lineage>
</organism>
<dbReference type="AlphaFoldDB" id="A0A2N9X6N2"/>
<proteinExistence type="predicted"/>
<dbReference type="Proteomes" id="UP000230202">
    <property type="component" value="Unassembled WGS sequence"/>
</dbReference>
<protein>
    <submittedName>
        <fullName evidence="1">Uncharacterized protein</fullName>
    </submittedName>
</protein>
<gene>
    <name evidence="1" type="ORF">BHC54_10115</name>
</gene>
<keyword evidence="2" id="KW-1185">Reference proteome</keyword>